<reference evidence="1 2" key="1">
    <citation type="journal article" date="2022" name="J. Am. Chem. Soc.">
        <title>Biosynthesis of Guanitoxin Enables Global Environmental Detection in Freshwater Cyanobacteria.</title>
        <authorList>
            <person name="Lima S.T."/>
            <person name="Fallon T.R."/>
            <person name="Cordoza J.L."/>
            <person name="Chekan J.R."/>
            <person name="Delbaje E."/>
            <person name="Hopiavuori A.R."/>
            <person name="Alvarenga D.O."/>
            <person name="Wood S.M."/>
            <person name="Luhavaya H."/>
            <person name="Baumgartner J.T."/>
            <person name="Dorr F.A."/>
            <person name="Etchegaray A."/>
            <person name="Pinto E."/>
            <person name="McKinnie S.M.K."/>
            <person name="Fiore M.F."/>
            <person name="Moore B.S."/>
        </authorList>
    </citation>
    <scope>NUCLEOTIDE SEQUENCE [LARGE SCALE GENOMIC DNA]</scope>
    <source>
        <strain evidence="1 2">ITEP-024</strain>
    </source>
</reference>
<dbReference type="Proteomes" id="UP000826540">
    <property type="component" value="Chromosome"/>
</dbReference>
<evidence type="ECO:0000313" key="2">
    <source>
        <dbReference type="Proteomes" id="UP000826540"/>
    </source>
</evidence>
<keyword evidence="2" id="KW-1185">Reference proteome</keyword>
<dbReference type="RefSeq" id="WP_220609330.1">
    <property type="nucleotide sequence ID" value="NZ_CP080598.1"/>
</dbReference>
<proteinExistence type="predicted"/>
<name>A0ABX8WXX5_9CYAN</name>
<gene>
    <name evidence="1" type="ORF">K2F26_20955</name>
</gene>
<protein>
    <submittedName>
        <fullName evidence="1">Uncharacterized protein</fullName>
    </submittedName>
</protein>
<dbReference type="EMBL" id="CP080598">
    <property type="protein sequence ID" value="QYX31264.1"/>
    <property type="molecule type" value="Genomic_DNA"/>
</dbReference>
<organism evidence="1 2">
    <name type="scientific">Sphaerospermopsis torques-reginae ITEP-024</name>
    <dbReference type="NCBI Taxonomy" id="984208"/>
    <lineage>
        <taxon>Bacteria</taxon>
        <taxon>Bacillati</taxon>
        <taxon>Cyanobacteriota</taxon>
        <taxon>Cyanophyceae</taxon>
        <taxon>Nostocales</taxon>
        <taxon>Aphanizomenonaceae</taxon>
        <taxon>Sphaerospermopsis</taxon>
        <taxon>Sphaerospermopsis torques-reginae</taxon>
    </lineage>
</organism>
<accession>A0ABX8WXX5</accession>
<sequence length="156" mass="18547">MSSLNLKPTHKPIKQYYEELENFKRLGVVHETAVKVAFQKLLEFCCQQFKWTLVQEYAITRSKRKPLRVDGALVDDFNLPRAYWEAKDSKDNLKKEVQKKIAVDYPKDNIIFQQPERAILYQDGKLVMDEDITKPQNLVDVLRQLFEYCYRCCYVC</sequence>
<evidence type="ECO:0000313" key="1">
    <source>
        <dbReference type="EMBL" id="QYX31264.1"/>
    </source>
</evidence>